<organism evidence="3 4">
    <name type="scientific">Prorocentrum cordatum</name>
    <dbReference type="NCBI Taxonomy" id="2364126"/>
    <lineage>
        <taxon>Eukaryota</taxon>
        <taxon>Sar</taxon>
        <taxon>Alveolata</taxon>
        <taxon>Dinophyceae</taxon>
        <taxon>Prorocentrales</taxon>
        <taxon>Prorocentraceae</taxon>
        <taxon>Prorocentrum</taxon>
    </lineage>
</organism>
<comment type="caution">
    <text evidence="3">The sequence shown here is derived from an EMBL/GenBank/DDBJ whole genome shotgun (WGS) entry which is preliminary data.</text>
</comment>
<evidence type="ECO:0000256" key="2">
    <source>
        <dbReference type="SAM" id="Phobius"/>
    </source>
</evidence>
<keyword evidence="2" id="KW-0812">Transmembrane</keyword>
<keyword evidence="4" id="KW-1185">Reference proteome</keyword>
<keyword evidence="2" id="KW-1133">Transmembrane helix</keyword>
<evidence type="ECO:0000256" key="1">
    <source>
        <dbReference type="SAM" id="MobiDB-lite"/>
    </source>
</evidence>
<reference evidence="3" key="1">
    <citation type="submission" date="2023-10" db="EMBL/GenBank/DDBJ databases">
        <authorList>
            <person name="Chen Y."/>
            <person name="Shah S."/>
            <person name="Dougan E. K."/>
            <person name="Thang M."/>
            <person name="Chan C."/>
        </authorList>
    </citation>
    <scope>NUCLEOTIDE SEQUENCE [LARGE SCALE GENOMIC DNA]</scope>
</reference>
<keyword evidence="2" id="KW-0472">Membrane</keyword>
<evidence type="ECO:0000313" key="3">
    <source>
        <dbReference type="EMBL" id="CAK0838244.1"/>
    </source>
</evidence>
<feature type="transmembrane region" description="Helical" evidence="2">
    <location>
        <begin position="41"/>
        <end position="62"/>
    </location>
</feature>
<sequence>MAFFLGFIPELGFIAQFVVSLPVVVFSPVDSNGVLDGSTALWNLKCFIMGSFAIKLVINNVIETIVMKSDKVLNQGGQEVHAVLILFLLALGGEVWGCVGMLLAVPGISLGRLVMRLADDTIRERAQAPPPLAGRAHHHPLAEPARLGPWRLRGWPRAPAAARARRRAGGRPMLPQPARGLRGGGPSPCRGVGRPPAPTRR</sequence>
<proteinExistence type="predicted"/>
<feature type="region of interest" description="Disordered" evidence="1">
    <location>
        <begin position="158"/>
        <end position="201"/>
    </location>
</feature>
<evidence type="ECO:0000313" key="4">
    <source>
        <dbReference type="Proteomes" id="UP001189429"/>
    </source>
</evidence>
<accession>A0ABN9T035</accession>
<protein>
    <submittedName>
        <fullName evidence="3">Uncharacterized protein</fullName>
    </submittedName>
</protein>
<dbReference type="EMBL" id="CAUYUJ010014207">
    <property type="protein sequence ID" value="CAK0838244.1"/>
    <property type="molecule type" value="Genomic_DNA"/>
</dbReference>
<feature type="transmembrane region" description="Helical" evidence="2">
    <location>
        <begin position="82"/>
        <end position="105"/>
    </location>
</feature>
<gene>
    <name evidence="3" type="ORF">PCOR1329_LOCUS34221</name>
</gene>
<dbReference type="Proteomes" id="UP001189429">
    <property type="component" value="Unassembled WGS sequence"/>
</dbReference>
<name>A0ABN9T035_9DINO</name>
<feature type="transmembrane region" description="Helical" evidence="2">
    <location>
        <begin position="6"/>
        <end position="29"/>
    </location>
</feature>